<proteinExistence type="predicted"/>
<organism evidence="1 2">
    <name type="scientific">Serratia phage vB_SmaS_Bigdog</name>
    <dbReference type="NCBI Taxonomy" id="2777364"/>
    <lineage>
        <taxon>Viruses</taxon>
        <taxon>Duplodnaviria</taxon>
        <taxon>Heunggongvirae</taxon>
        <taxon>Uroviricota</taxon>
        <taxon>Caudoviricetes</taxon>
        <taxon>Bonzeevirus</taxon>
        <taxon>Bonzeevirus bigdog</taxon>
    </lineage>
</organism>
<sequence length="56" mass="6210">MKKYLAKVNGHFITKRGFGMSRKKAIRFNSPEAALAHIREHHPHAIGDGSAQVVEA</sequence>
<gene>
    <name evidence="1" type="ORF">BIGDOG_26</name>
</gene>
<accession>A0A7T3TL33</accession>
<keyword evidence="2" id="KW-1185">Reference proteome</keyword>
<evidence type="ECO:0000313" key="1">
    <source>
        <dbReference type="EMBL" id="QPX75130.1"/>
    </source>
</evidence>
<name>A0A7T3TL33_9CAUD</name>
<protein>
    <submittedName>
        <fullName evidence="1">Uncharacterized protein</fullName>
    </submittedName>
</protein>
<dbReference type="Proteomes" id="UP000595656">
    <property type="component" value="Segment"/>
</dbReference>
<dbReference type="EMBL" id="MW021763">
    <property type="protein sequence ID" value="QPX75130.1"/>
    <property type="molecule type" value="Genomic_DNA"/>
</dbReference>
<reference evidence="1 2" key="1">
    <citation type="submission" date="2020-09" db="EMBL/GenBank/DDBJ databases">
        <authorList>
            <person name="Hogan T.J."/>
            <person name="Wilson M.E."/>
            <person name="Walker J.K."/>
            <person name="Johnson L."/>
            <person name="Sharma R."/>
            <person name="Grose J.H."/>
        </authorList>
    </citation>
    <scope>NUCLEOTIDE SEQUENCE [LARGE SCALE GENOMIC DNA]</scope>
</reference>
<evidence type="ECO:0000313" key="2">
    <source>
        <dbReference type="Proteomes" id="UP000595656"/>
    </source>
</evidence>